<evidence type="ECO:0000256" key="1">
    <source>
        <dbReference type="ARBA" id="ARBA00006484"/>
    </source>
</evidence>
<keyword evidence="6" id="KW-1185">Reference proteome</keyword>
<evidence type="ECO:0000256" key="2">
    <source>
        <dbReference type="ARBA" id="ARBA00022857"/>
    </source>
</evidence>
<proteinExistence type="inferred from homology"/>
<keyword evidence="2" id="KW-0521">NADP</keyword>
<dbReference type="Proteomes" id="UP001220324">
    <property type="component" value="Unassembled WGS sequence"/>
</dbReference>
<gene>
    <name evidence="5" type="ORF">N7494_012200</name>
</gene>
<reference evidence="5 6" key="1">
    <citation type="journal article" date="2023" name="IMA Fungus">
        <title>Comparative genomic study of the Penicillium genus elucidates a diverse pangenome and 15 lateral gene transfer events.</title>
        <authorList>
            <person name="Petersen C."/>
            <person name="Sorensen T."/>
            <person name="Nielsen M.R."/>
            <person name="Sondergaard T.E."/>
            <person name="Sorensen J.L."/>
            <person name="Fitzpatrick D.A."/>
            <person name="Frisvad J.C."/>
            <person name="Nielsen K.L."/>
        </authorList>
    </citation>
    <scope>NUCLEOTIDE SEQUENCE [LARGE SCALE GENOMIC DNA]</scope>
    <source>
        <strain evidence="5 6">IBT 35679</strain>
    </source>
</reference>
<dbReference type="InterPro" id="IPR036291">
    <property type="entry name" value="NAD(P)-bd_dom_sf"/>
</dbReference>
<accession>A0AAD6CLC9</accession>
<comment type="similarity">
    <text evidence="1 4">Belongs to the short-chain dehydrogenases/reductases (SDR) family.</text>
</comment>
<organism evidence="5 6">
    <name type="scientific">Penicillium frequentans</name>
    <dbReference type="NCBI Taxonomy" id="3151616"/>
    <lineage>
        <taxon>Eukaryota</taxon>
        <taxon>Fungi</taxon>
        <taxon>Dikarya</taxon>
        <taxon>Ascomycota</taxon>
        <taxon>Pezizomycotina</taxon>
        <taxon>Eurotiomycetes</taxon>
        <taxon>Eurotiomycetidae</taxon>
        <taxon>Eurotiales</taxon>
        <taxon>Aspergillaceae</taxon>
        <taxon>Penicillium</taxon>
    </lineage>
</organism>
<dbReference type="GO" id="GO:0016491">
    <property type="term" value="F:oxidoreductase activity"/>
    <property type="evidence" value="ECO:0007669"/>
    <property type="project" value="UniProtKB-KW"/>
</dbReference>
<keyword evidence="3" id="KW-0560">Oxidoreductase</keyword>
<dbReference type="InterPro" id="IPR002347">
    <property type="entry name" value="SDR_fam"/>
</dbReference>
<dbReference type="EMBL" id="JAQIZZ010000008">
    <property type="protein sequence ID" value="KAJ5525550.1"/>
    <property type="molecule type" value="Genomic_DNA"/>
</dbReference>
<evidence type="ECO:0000256" key="3">
    <source>
        <dbReference type="ARBA" id="ARBA00023002"/>
    </source>
</evidence>
<dbReference type="PRINTS" id="PR00080">
    <property type="entry name" value="SDRFAMILY"/>
</dbReference>
<dbReference type="Pfam" id="PF00106">
    <property type="entry name" value="adh_short"/>
    <property type="match status" value="1"/>
</dbReference>
<dbReference type="SUPFAM" id="SSF51735">
    <property type="entry name" value="NAD(P)-binding Rossmann-fold domains"/>
    <property type="match status" value="1"/>
</dbReference>
<comment type="caution">
    <text evidence="5">The sequence shown here is derived from an EMBL/GenBank/DDBJ whole genome shotgun (WGS) entry which is preliminary data.</text>
</comment>
<evidence type="ECO:0000313" key="6">
    <source>
        <dbReference type="Proteomes" id="UP001220324"/>
    </source>
</evidence>
<dbReference type="PANTHER" id="PTHR24320:SF283">
    <property type="entry name" value="RETINOL DEHYDROGENASE 11"/>
    <property type="match status" value="1"/>
</dbReference>
<evidence type="ECO:0000256" key="4">
    <source>
        <dbReference type="RuleBase" id="RU000363"/>
    </source>
</evidence>
<dbReference type="AlphaFoldDB" id="A0AAD6CLC9"/>
<dbReference type="Gene3D" id="3.40.50.720">
    <property type="entry name" value="NAD(P)-binding Rossmann-like Domain"/>
    <property type="match status" value="1"/>
</dbReference>
<protein>
    <submittedName>
        <fullName evidence="5">Short-chain dehydrogenase</fullName>
    </submittedName>
</protein>
<dbReference type="PANTHER" id="PTHR24320">
    <property type="entry name" value="RETINOL DEHYDROGENASE"/>
    <property type="match status" value="1"/>
</dbReference>
<name>A0AAD6CLC9_9EURO</name>
<evidence type="ECO:0000313" key="5">
    <source>
        <dbReference type="EMBL" id="KAJ5525550.1"/>
    </source>
</evidence>
<sequence>MTQFTSASTGEEVCQEFSSHIKASKVLITGVTPGSIGGEAAFQISRHAPSLLVLAGRNIQTLQELDEKIKLETPSARTRLLVCDLSSQESVRKAAEEVNAYPETIDIMINSAGVMATPYSVTKEGLELQFGTNHIGHFLLTNLILSNMLQQGATNIRVVNVSSSGHKRGPVRFDDPGFEDGRSYDKWQAYGQSKTANMLFSVSLAEKLGAKGVQSFSLYPGRMVTGIVKHLSMEDWLKAGIFPVYNLIFVVAKLTLITMLGWKHPDGSMNTDPKLNWTTTRHGAATLIVAAYNPSIFDQNGSYMVNSQVNNSEAADYALGSQNAERLWGISEDLVGQKFSY</sequence>